<proteinExistence type="predicted"/>
<protein>
    <recommendedName>
        <fullName evidence="3">Minor tail protein</fullName>
    </recommendedName>
</protein>
<dbReference type="KEGG" id="vg:60325003"/>
<accession>A0A5P8D828</accession>
<organism evidence="1 2">
    <name type="scientific">Mycobacterium phage Marshawn</name>
    <dbReference type="NCBI Taxonomy" id="2652423"/>
    <lineage>
        <taxon>Viruses</taxon>
        <taxon>Duplodnaviria</taxon>
        <taxon>Heunggongvirae</taxon>
        <taxon>Uroviricota</taxon>
        <taxon>Caudoviricetes</taxon>
        <taxon>Weiservirinae</taxon>
        <taxon>Anayavirus</taxon>
        <taxon>Anayavirus marshawn</taxon>
    </lineage>
</organism>
<dbReference type="GeneID" id="60325003"/>
<gene>
    <name evidence="1" type="primary">35</name>
    <name evidence="1" type="ORF">SEA_MARSHAWN_35</name>
</gene>
<keyword evidence="2" id="KW-1185">Reference proteome</keyword>
<reference evidence="1 2" key="1">
    <citation type="submission" date="2019-08" db="EMBL/GenBank/DDBJ databases">
        <authorList>
            <person name="Tisher V."/>
            <person name="Wilcox J."/>
            <person name="Boggs D."/>
            <person name="Byrne M."/>
            <person name="Copriviza J."/>
            <person name="deSilva C."/>
            <person name="Devereaux C."/>
            <person name="Hart C."/>
            <person name="Holyfield W."/>
            <person name="Sciammas C."/>
            <person name="Splaine-Duchscherer K."/>
            <person name="Bonilla C."/>
            <person name="Ettinger A.-S.H."/>
            <person name="Ettinger W.F."/>
            <person name="Haydock J."/>
            <person name="Anders K.R."/>
            <person name="Garlena R.A."/>
            <person name="Russell D.A."/>
            <person name="Pope W.H."/>
            <person name="Jacobs-Sera D."/>
            <person name="Hatfull G.F."/>
        </authorList>
    </citation>
    <scope>NUCLEOTIDE SEQUENCE [LARGE SCALE GENOMIC DNA]</scope>
</reference>
<dbReference type="RefSeq" id="YP_009953528.1">
    <property type="nucleotide sequence ID" value="NC_051623.1"/>
</dbReference>
<dbReference type="Proteomes" id="UP000325974">
    <property type="component" value="Segment"/>
</dbReference>
<evidence type="ECO:0008006" key="3">
    <source>
        <dbReference type="Google" id="ProtNLM"/>
    </source>
</evidence>
<evidence type="ECO:0000313" key="1">
    <source>
        <dbReference type="EMBL" id="QFP94821.1"/>
    </source>
</evidence>
<name>A0A5P8D828_9CAUD</name>
<evidence type="ECO:0000313" key="2">
    <source>
        <dbReference type="Proteomes" id="UP000325974"/>
    </source>
</evidence>
<dbReference type="EMBL" id="MN284895">
    <property type="protein sequence ID" value="QFP94821.1"/>
    <property type="molecule type" value="Genomic_DNA"/>
</dbReference>
<sequence>MAEGTGLLAHLPQQWVGIGATLLFAMYISGQLIEKFEGLAKVLPFGKWYHERQARRRNSSRVGRVAEDNEVIAELREQIAGVVLSSRDQHLVVTELNDTLRCSRAYSAYEARWHHRHDVQNAGIPEHRSDEHLDYFDFEKLWRQDPHAAATL</sequence>